<dbReference type="PANTHER" id="PTHR22846:SF2">
    <property type="entry name" value="F-BOX-LIKE_WD REPEAT-CONTAINING PROTEIN EBI"/>
    <property type="match status" value="1"/>
</dbReference>
<dbReference type="CDD" id="cd00200">
    <property type="entry name" value="WD40"/>
    <property type="match status" value="1"/>
</dbReference>
<dbReference type="InterPro" id="IPR045183">
    <property type="entry name" value="Ebi-like"/>
</dbReference>
<proteinExistence type="predicted"/>
<dbReference type="PROSITE" id="PS50294">
    <property type="entry name" value="WD_REPEATS_REGION"/>
    <property type="match status" value="6"/>
</dbReference>
<keyword evidence="2 5" id="KW-0853">WD repeat</keyword>
<dbReference type="PROSITE" id="PS00678">
    <property type="entry name" value="WD_REPEATS_1"/>
    <property type="match status" value="3"/>
</dbReference>
<comment type="subcellular location">
    <subcellularLocation>
        <location evidence="1">Nucleus</location>
    </subcellularLocation>
</comment>
<dbReference type="SUPFAM" id="SSF50978">
    <property type="entry name" value="WD40 repeat-like"/>
    <property type="match status" value="1"/>
</dbReference>
<dbReference type="Gene3D" id="2.130.10.10">
    <property type="entry name" value="YVTN repeat-like/Quinoprotein amine dehydrogenase"/>
    <property type="match status" value="1"/>
</dbReference>
<dbReference type="Pfam" id="PF08513">
    <property type="entry name" value="LisH"/>
    <property type="match status" value="1"/>
</dbReference>
<dbReference type="InterPro" id="IPR013979">
    <property type="entry name" value="TIF_beta_prop-like"/>
</dbReference>
<keyword evidence="9" id="KW-1185">Reference proteome</keyword>
<organism evidence="8 9">
    <name type="scientific">Tritrichomonas musculus</name>
    <dbReference type="NCBI Taxonomy" id="1915356"/>
    <lineage>
        <taxon>Eukaryota</taxon>
        <taxon>Metamonada</taxon>
        <taxon>Parabasalia</taxon>
        <taxon>Tritrichomonadida</taxon>
        <taxon>Tritrichomonadidae</taxon>
        <taxon>Tritrichomonas</taxon>
    </lineage>
</organism>
<feature type="region of interest" description="Disordered" evidence="6">
    <location>
        <begin position="96"/>
        <end position="134"/>
    </location>
</feature>
<evidence type="ECO:0000256" key="6">
    <source>
        <dbReference type="SAM" id="MobiDB-lite"/>
    </source>
</evidence>
<dbReference type="Proteomes" id="UP001470230">
    <property type="component" value="Unassembled WGS sequence"/>
</dbReference>
<evidence type="ECO:0000256" key="3">
    <source>
        <dbReference type="ARBA" id="ARBA00022737"/>
    </source>
</evidence>
<keyword evidence="3" id="KW-0677">Repeat</keyword>
<protein>
    <submittedName>
        <fullName evidence="8">Transducin (Beta)-like 1 X-linked receptor 1</fullName>
    </submittedName>
</protein>
<gene>
    <name evidence="8" type="ORF">M9Y10_044380</name>
</gene>
<evidence type="ECO:0000313" key="8">
    <source>
        <dbReference type="EMBL" id="KAK8881744.1"/>
    </source>
</evidence>
<feature type="repeat" description="WD" evidence="5">
    <location>
        <begin position="374"/>
        <end position="416"/>
    </location>
</feature>
<dbReference type="PROSITE" id="PS50896">
    <property type="entry name" value="LISH"/>
    <property type="match status" value="1"/>
</dbReference>
<feature type="compositionally biased region" description="Low complexity" evidence="6">
    <location>
        <begin position="116"/>
        <end position="134"/>
    </location>
</feature>
<dbReference type="InterPro" id="IPR015943">
    <property type="entry name" value="WD40/YVTN_repeat-like_dom_sf"/>
</dbReference>
<dbReference type="PRINTS" id="PR00320">
    <property type="entry name" value="GPROTEINBRPT"/>
</dbReference>
<sequence>MTVTADEINILIRRHLQEMGFVHTAYVFTNEALVDRTKLNVTDLPPQALVTILKKGMLYMQMEKGINEKAKTDTSPENIVLSLMDAVRKEEAIVPTRPQPQPQHNQHQEHQSQRVNPNNANQQQPPQPAINNWNHTQPQMLEPIQIPKSSVLILKGHFRDVYCGAWTKDGRYLATGSGDATAIIWEIKDHKYYVQHYILDHATQQERKDKDIATLAWNPSGTILATGCYDGTARLWTNHGELKFVLSFHDQPVFTVQFSPDGTQLLTGSADHKIVVWNVSTGDIRQIFQVHMNRALDVDWLNNTTFASCSGDTKIAICVVGQNQPLFLLEGHTGEVNKIEWDPSGKMLASCSDDKTVRIWRNLERNLLPSCTVLLGHTHHVYTIKWAPNDSKILASGAFDFTVRLWDVSNNSCISVLSKHEQPIYTICFSPKGKFFVSGGIDNVMNMWRTADSALVASYQANSGIFEACWDESGQNIALCLANKTVAVIPTSDILFFQE</sequence>
<evidence type="ECO:0000256" key="5">
    <source>
        <dbReference type="PROSITE-ProRule" id="PRU00221"/>
    </source>
</evidence>
<name>A0ABR2JS57_9EUKA</name>
<evidence type="ECO:0000313" key="9">
    <source>
        <dbReference type="Proteomes" id="UP001470230"/>
    </source>
</evidence>
<feature type="repeat" description="WD" evidence="5">
    <location>
        <begin position="417"/>
        <end position="458"/>
    </location>
</feature>
<feature type="repeat" description="WD" evidence="5">
    <location>
        <begin position="154"/>
        <end position="195"/>
    </location>
</feature>
<keyword evidence="4" id="KW-0539">Nucleus</keyword>
<comment type="caution">
    <text evidence="8">The sequence shown here is derived from an EMBL/GenBank/DDBJ whole genome shotgun (WGS) entry which is preliminary data.</text>
</comment>
<dbReference type="InterPro" id="IPR006594">
    <property type="entry name" value="LisH"/>
</dbReference>
<feature type="repeat" description="WD" evidence="5">
    <location>
        <begin position="205"/>
        <end position="236"/>
    </location>
</feature>
<dbReference type="PROSITE" id="PS50082">
    <property type="entry name" value="WD_REPEATS_2"/>
    <property type="match status" value="6"/>
</dbReference>
<evidence type="ECO:0000256" key="1">
    <source>
        <dbReference type="ARBA" id="ARBA00004123"/>
    </source>
</evidence>
<reference evidence="8 9" key="1">
    <citation type="submission" date="2024-04" db="EMBL/GenBank/DDBJ databases">
        <title>Tritrichomonas musculus Genome.</title>
        <authorList>
            <person name="Alves-Ferreira E."/>
            <person name="Grigg M."/>
            <person name="Lorenzi H."/>
            <person name="Galac M."/>
        </authorList>
    </citation>
    <scope>NUCLEOTIDE SEQUENCE [LARGE SCALE GENOMIC DNA]</scope>
    <source>
        <strain evidence="8 9">EAF2021</strain>
    </source>
</reference>
<accession>A0ABR2JS57</accession>
<dbReference type="Gene3D" id="1.20.960.30">
    <property type="match status" value="1"/>
</dbReference>
<dbReference type="Pfam" id="PF00400">
    <property type="entry name" value="WD40"/>
    <property type="match status" value="4"/>
</dbReference>
<evidence type="ECO:0000256" key="2">
    <source>
        <dbReference type="ARBA" id="ARBA00022574"/>
    </source>
</evidence>
<dbReference type="SMART" id="SM00320">
    <property type="entry name" value="WD40"/>
    <property type="match status" value="8"/>
</dbReference>
<feature type="repeat" description="WD" evidence="5">
    <location>
        <begin position="329"/>
        <end position="360"/>
    </location>
</feature>
<feature type="domain" description="Translation initiation factor beta propellor-like" evidence="7">
    <location>
        <begin position="369"/>
        <end position="477"/>
    </location>
</feature>
<dbReference type="Pfam" id="PF08662">
    <property type="entry name" value="eIF2A"/>
    <property type="match status" value="1"/>
</dbReference>
<dbReference type="InterPro" id="IPR001680">
    <property type="entry name" value="WD40_rpt"/>
</dbReference>
<dbReference type="PANTHER" id="PTHR22846">
    <property type="entry name" value="WD40 REPEAT PROTEIN"/>
    <property type="match status" value="1"/>
</dbReference>
<dbReference type="EMBL" id="JAPFFF010000009">
    <property type="protein sequence ID" value="KAK8881744.1"/>
    <property type="molecule type" value="Genomic_DNA"/>
</dbReference>
<dbReference type="InterPro" id="IPR020472">
    <property type="entry name" value="WD40_PAC1"/>
</dbReference>
<evidence type="ECO:0000256" key="4">
    <source>
        <dbReference type="ARBA" id="ARBA00023242"/>
    </source>
</evidence>
<dbReference type="InterPro" id="IPR019775">
    <property type="entry name" value="WD40_repeat_CS"/>
</dbReference>
<feature type="repeat" description="WD" evidence="5">
    <location>
        <begin position="246"/>
        <end position="287"/>
    </location>
</feature>
<evidence type="ECO:0000259" key="7">
    <source>
        <dbReference type="Pfam" id="PF08662"/>
    </source>
</evidence>
<dbReference type="InterPro" id="IPR036322">
    <property type="entry name" value="WD40_repeat_dom_sf"/>
</dbReference>